<evidence type="ECO:0000256" key="3">
    <source>
        <dbReference type="ARBA" id="ARBA00022737"/>
    </source>
</evidence>
<dbReference type="GO" id="GO:0005096">
    <property type="term" value="F:GTPase activator activity"/>
    <property type="evidence" value="ECO:0007669"/>
    <property type="project" value="UniProtKB-KW"/>
</dbReference>
<dbReference type="SMART" id="SM00368">
    <property type="entry name" value="LRR_RI"/>
    <property type="match status" value="3"/>
</dbReference>
<dbReference type="HOGENOM" id="CLU_029751_1_0_1"/>
<dbReference type="GO" id="GO:0005829">
    <property type="term" value="C:cytosol"/>
    <property type="evidence" value="ECO:0007669"/>
    <property type="project" value="TreeGrafter"/>
</dbReference>
<dbReference type="GO" id="GO:0005634">
    <property type="term" value="C:nucleus"/>
    <property type="evidence" value="ECO:0007669"/>
    <property type="project" value="TreeGrafter"/>
</dbReference>
<keyword evidence="6" id="KW-1185">Reference proteome</keyword>
<accession>A0A0D3KSZ9</accession>
<dbReference type="GO" id="GO:0048471">
    <property type="term" value="C:perinuclear region of cytoplasm"/>
    <property type="evidence" value="ECO:0007669"/>
    <property type="project" value="TreeGrafter"/>
</dbReference>
<sequence length="628" mass="67505">MEGERKSKGERGQGTGRWHTRGGRVVGGDRRIPSYGGDYRYAREDKGVEVQLLLFESFGGFGKGVREILRRAADVLQNKLTRAQYLDEVTWTTKSWLGLQKQRISVVLHTAIAEQVVNELACGGGGRVHGAKEFRCKILKKSELSASPPSQESLRRLPCCNAPTQPADALPSAPDLGVSETKLEPPSPPAVELDGKLELWRKRGGGDLEPVLASSAVAVLDAQWVISHAEAGGVLTHRQALPKEAFLSFADLVEATGEYGYLPVAALSYPWLTKDHPDPRGANLARVARALKALLSDHPVFGKPVNPRLGVFWDFGSLHQHPDPPNGVLRTEEQNALFKQGLSCLGTLYSHPKTYVLRLTSFPDGHKAEDQAEGTNVAKYFDRGWCSTENAWASLTKAGQLSLDLGKMRAGVEYGYGSLIDDCVQDGGRRPPLLPSAFAAELEKKSFTNGKDDKPLVKQLYEAAFKEQFGKATVLNYRGLGWGDAEAAQLAEVLASGAAPRLERLELQRNKIGDEGCKALAAALGKEGAAPRLETLSLGENKIGDEGCKALAAALGKEGAAPRLKELYLFCNEIGDEGCKALAAALKEGAAPSLKARDAPLATRPSPAQCSSHLPSRAVSLRGQQGAA</sequence>
<evidence type="ECO:0000256" key="2">
    <source>
        <dbReference type="ARBA" id="ARBA00022614"/>
    </source>
</evidence>
<feature type="compositionally biased region" description="Basic and acidic residues" evidence="4">
    <location>
        <begin position="1"/>
        <end position="11"/>
    </location>
</feature>
<dbReference type="PANTHER" id="PTHR24113">
    <property type="entry name" value="RAN GTPASE-ACTIVATING PROTEIN 1"/>
    <property type="match status" value="1"/>
</dbReference>
<organism evidence="5 6">
    <name type="scientific">Emiliania huxleyi (strain CCMP1516)</name>
    <dbReference type="NCBI Taxonomy" id="280463"/>
    <lineage>
        <taxon>Eukaryota</taxon>
        <taxon>Haptista</taxon>
        <taxon>Haptophyta</taxon>
        <taxon>Prymnesiophyceae</taxon>
        <taxon>Isochrysidales</taxon>
        <taxon>Noelaerhabdaceae</taxon>
        <taxon>Emiliania</taxon>
    </lineage>
</organism>
<dbReference type="Proteomes" id="UP000013827">
    <property type="component" value="Unassembled WGS sequence"/>
</dbReference>
<dbReference type="GO" id="GO:0006913">
    <property type="term" value="P:nucleocytoplasmic transport"/>
    <property type="evidence" value="ECO:0007669"/>
    <property type="project" value="TreeGrafter"/>
</dbReference>
<evidence type="ECO:0000256" key="4">
    <source>
        <dbReference type="SAM" id="MobiDB-lite"/>
    </source>
</evidence>
<dbReference type="InterPro" id="IPR032675">
    <property type="entry name" value="LRR_dom_sf"/>
</dbReference>
<evidence type="ECO:0000313" key="5">
    <source>
        <dbReference type="EnsemblProtists" id="EOD38884"/>
    </source>
</evidence>
<dbReference type="InterPro" id="IPR027038">
    <property type="entry name" value="RanGap"/>
</dbReference>
<dbReference type="EnsemblProtists" id="EOD38884">
    <property type="protein sequence ID" value="EOD38884"/>
    <property type="gene ID" value="EMIHUDRAFT_223995"/>
</dbReference>
<dbReference type="PANTHER" id="PTHR24113:SF12">
    <property type="entry name" value="RAN GTPASE-ACTIVATING PROTEIN 1"/>
    <property type="match status" value="1"/>
</dbReference>
<dbReference type="AlphaFoldDB" id="A0A0D3KSZ9"/>
<dbReference type="eggNOG" id="ENOG502QTEA">
    <property type="taxonomic scope" value="Eukaryota"/>
</dbReference>
<dbReference type="KEGG" id="ehx:EMIHUDRAFT_223995"/>
<reference evidence="6" key="1">
    <citation type="journal article" date="2013" name="Nature">
        <title>Pan genome of the phytoplankton Emiliania underpins its global distribution.</title>
        <authorList>
            <person name="Read B.A."/>
            <person name="Kegel J."/>
            <person name="Klute M.J."/>
            <person name="Kuo A."/>
            <person name="Lefebvre S.C."/>
            <person name="Maumus F."/>
            <person name="Mayer C."/>
            <person name="Miller J."/>
            <person name="Monier A."/>
            <person name="Salamov A."/>
            <person name="Young J."/>
            <person name="Aguilar M."/>
            <person name="Claverie J.M."/>
            <person name="Frickenhaus S."/>
            <person name="Gonzalez K."/>
            <person name="Herman E.K."/>
            <person name="Lin Y.C."/>
            <person name="Napier J."/>
            <person name="Ogata H."/>
            <person name="Sarno A.F."/>
            <person name="Shmutz J."/>
            <person name="Schroeder D."/>
            <person name="de Vargas C."/>
            <person name="Verret F."/>
            <person name="von Dassow P."/>
            <person name="Valentin K."/>
            <person name="Van de Peer Y."/>
            <person name="Wheeler G."/>
            <person name="Dacks J.B."/>
            <person name="Delwiche C.F."/>
            <person name="Dyhrman S.T."/>
            <person name="Glockner G."/>
            <person name="John U."/>
            <person name="Richards T."/>
            <person name="Worden A.Z."/>
            <person name="Zhang X."/>
            <person name="Grigoriev I.V."/>
            <person name="Allen A.E."/>
            <person name="Bidle K."/>
            <person name="Borodovsky M."/>
            <person name="Bowler C."/>
            <person name="Brownlee C."/>
            <person name="Cock J.M."/>
            <person name="Elias M."/>
            <person name="Gladyshev V.N."/>
            <person name="Groth M."/>
            <person name="Guda C."/>
            <person name="Hadaegh A."/>
            <person name="Iglesias-Rodriguez M.D."/>
            <person name="Jenkins J."/>
            <person name="Jones B.M."/>
            <person name="Lawson T."/>
            <person name="Leese F."/>
            <person name="Lindquist E."/>
            <person name="Lobanov A."/>
            <person name="Lomsadze A."/>
            <person name="Malik S.B."/>
            <person name="Marsh M.E."/>
            <person name="Mackinder L."/>
            <person name="Mock T."/>
            <person name="Mueller-Roeber B."/>
            <person name="Pagarete A."/>
            <person name="Parker M."/>
            <person name="Probert I."/>
            <person name="Quesneville H."/>
            <person name="Raines C."/>
            <person name="Rensing S.A."/>
            <person name="Riano-Pachon D.M."/>
            <person name="Richier S."/>
            <person name="Rokitta S."/>
            <person name="Shiraiwa Y."/>
            <person name="Soanes D.M."/>
            <person name="van der Giezen M."/>
            <person name="Wahlund T.M."/>
            <person name="Williams B."/>
            <person name="Wilson W."/>
            <person name="Wolfe G."/>
            <person name="Wurch L.L."/>
        </authorList>
    </citation>
    <scope>NUCLEOTIDE SEQUENCE</scope>
</reference>
<keyword evidence="2" id="KW-0433">Leucine-rich repeat</keyword>
<keyword evidence="1" id="KW-0343">GTPase activation</keyword>
<name>A0A0D3KSZ9_EMIH1</name>
<dbReference type="GeneID" id="17284155"/>
<evidence type="ECO:0000256" key="1">
    <source>
        <dbReference type="ARBA" id="ARBA00022468"/>
    </source>
</evidence>
<dbReference type="RefSeq" id="XP_005791313.1">
    <property type="nucleotide sequence ID" value="XM_005791256.1"/>
</dbReference>
<dbReference type="InterPro" id="IPR001611">
    <property type="entry name" value="Leu-rich_rpt"/>
</dbReference>
<reference evidence="5" key="2">
    <citation type="submission" date="2024-10" db="UniProtKB">
        <authorList>
            <consortium name="EnsemblProtists"/>
        </authorList>
    </citation>
    <scope>IDENTIFICATION</scope>
</reference>
<keyword evidence="3" id="KW-0677">Repeat</keyword>
<feature type="region of interest" description="Disordered" evidence="4">
    <location>
        <begin position="594"/>
        <end position="628"/>
    </location>
</feature>
<feature type="region of interest" description="Disordered" evidence="4">
    <location>
        <begin position="165"/>
        <end position="191"/>
    </location>
</feature>
<feature type="region of interest" description="Disordered" evidence="4">
    <location>
        <begin position="1"/>
        <end position="23"/>
    </location>
</feature>
<dbReference type="GO" id="GO:0031267">
    <property type="term" value="F:small GTPase binding"/>
    <property type="evidence" value="ECO:0007669"/>
    <property type="project" value="TreeGrafter"/>
</dbReference>
<dbReference type="Gene3D" id="3.80.10.10">
    <property type="entry name" value="Ribonuclease Inhibitor"/>
    <property type="match status" value="1"/>
</dbReference>
<dbReference type="PaxDb" id="2903-EOD38884"/>
<proteinExistence type="predicted"/>
<evidence type="ECO:0000313" key="6">
    <source>
        <dbReference type="Proteomes" id="UP000013827"/>
    </source>
</evidence>
<dbReference type="SUPFAM" id="SSF52047">
    <property type="entry name" value="RNI-like"/>
    <property type="match status" value="1"/>
</dbReference>
<dbReference type="Pfam" id="PF13516">
    <property type="entry name" value="LRR_6"/>
    <property type="match status" value="3"/>
</dbReference>
<protein>
    <submittedName>
        <fullName evidence="5">Uncharacterized protein</fullName>
    </submittedName>
</protein>